<dbReference type="AlphaFoldDB" id="A0A117PJV3"/>
<proteinExistence type="predicted"/>
<feature type="region of interest" description="Disordered" evidence="1">
    <location>
        <begin position="133"/>
        <end position="152"/>
    </location>
</feature>
<organism evidence="2 3">
    <name type="scientific">Streptomyces curacoi</name>
    <dbReference type="NCBI Taxonomy" id="146536"/>
    <lineage>
        <taxon>Bacteria</taxon>
        <taxon>Bacillati</taxon>
        <taxon>Actinomycetota</taxon>
        <taxon>Actinomycetes</taxon>
        <taxon>Kitasatosporales</taxon>
        <taxon>Streptomycetaceae</taxon>
        <taxon>Streptomyces</taxon>
    </lineage>
</organism>
<dbReference type="RefSeq" id="WP_062143579.1">
    <property type="nucleotide sequence ID" value="NZ_KQ947984.1"/>
</dbReference>
<sequence>MGLWHVFYADWQMECCGTPFSLGDEVSWPLLFQPADDLLGGGRHDRLTEIAGPVEDVPGDGGAVRVLRAESGLVVALHTYPVEVLAEEELGDVVPGDRLRLTGLLTAEFHGDPDLPETRGRVRAIQVLRQGLAEAAPGSRTGEPGAGERSLRSVRECPKWFAEADKGVLVTLEVPGTDSWLSHAVREARGLPHDGTTPGTEVTGLPPAAPADLLETLSTVPRPGGGAG</sequence>
<dbReference type="Proteomes" id="UP000054024">
    <property type="component" value="Unassembled WGS sequence"/>
</dbReference>
<feature type="region of interest" description="Disordered" evidence="1">
    <location>
        <begin position="189"/>
        <end position="208"/>
    </location>
</feature>
<dbReference type="InterPro" id="IPR046485">
    <property type="entry name" value="DUF6578"/>
</dbReference>
<gene>
    <name evidence="2" type="ORF">AQI70_02830</name>
</gene>
<dbReference type="EMBL" id="LMWJ01000002">
    <property type="protein sequence ID" value="KUM80953.1"/>
    <property type="molecule type" value="Genomic_DNA"/>
</dbReference>
<protein>
    <submittedName>
        <fullName evidence="2">Uncharacterized protein</fullName>
    </submittedName>
</protein>
<evidence type="ECO:0000256" key="1">
    <source>
        <dbReference type="SAM" id="MobiDB-lite"/>
    </source>
</evidence>
<dbReference type="STRING" id="146536.AQI70_02830"/>
<dbReference type="Pfam" id="PF20218">
    <property type="entry name" value="DUF6578"/>
    <property type="match status" value="1"/>
</dbReference>
<comment type="caution">
    <text evidence="2">The sequence shown here is derived from an EMBL/GenBank/DDBJ whole genome shotgun (WGS) entry which is preliminary data.</text>
</comment>
<accession>A0A117PJV3</accession>
<dbReference type="OrthoDB" id="2084645at2"/>
<evidence type="ECO:0000313" key="3">
    <source>
        <dbReference type="Proteomes" id="UP000054024"/>
    </source>
</evidence>
<keyword evidence="3" id="KW-1185">Reference proteome</keyword>
<reference evidence="2 3" key="1">
    <citation type="submission" date="2015-10" db="EMBL/GenBank/DDBJ databases">
        <title>Draft genome sequence of Streptomyces curacoi DSM 40107, type strain for the species Streptomyces curacoi.</title>
        <authorList>
            <person name="Ruckert C."/>
            <person name="Winkler A."/>
            <person name="Kalinowski J."/>
            <person name="Kampfer P."/>
            <person name="Glaeser S."/>
        </authorList>
    </citation>
    <scope>NUCLEOTIDE SEQUENCE [LARGE SCALE GENOMIC DNA]</scope>
    <source>
        <strain evidence="2 3">DSM 40107</strain>
    </source>
</reference>
<name>A0A117PJV3_9ACTN</name>
<evidence type="ECO:0000313" key="2">
    <source>
        <dbReference type="EMBL" id="KUM80953.1"/>
    </source>
</evidence>